<comment type="caution">
    <text evidence="1">The sequence shown here is derived from an EMBL/GenBank/DDBJ whole genome shotgun (WGS) entry which is preliminary data.</text>
</comment>
<evidence type="ECO:0000313" key="1">
    <source>
        <dbReference type="EMBL" id="KAJ7627882.1"/>
    </source>
</evidence>
<name>A0AAD7BRH7_MYCRO</name>
<sequence length="289" mass="32463">MSTTFDSPRRTGLPRDGPAMLAIWAYCVHHNFCQNRGAGCGVLVWYIPKREGRGGRTRERTTSDGSCFSNWPVEDIWDSGWALRGNYDVTYGSALLILQNCILTKEDTPSGSRRTLPMAPLSKGMVGELFVLINRYLLVISSKDDIQNIFGHVRGRRKFLGKAREKERSGRGAIDASTVWPAQVPVTICGIMMSEEDITENIQEVMEIMDSVHQTDEDVDGRRQADMDNDKLIVHRSRTPEETSSASTSMREVREAFCDEPEKKISHLSVKTLTNYLCGVRGEQGLKKD</sequence>
<gene>
    <name evidence="1" type="ORF">B0H17DRAFT_1150830</name>
</gene>
<dbReference type="AlphaFoldDB" id="A0AAD7BRH7"/>
<keyword evidence="2" id="KW-1185">Reference proteome</keyword>
<evidence type="ECO:0000313" key="2">
    <source>
        <dbReference type="Proteomes" id="UP001221757"/>
    </source>
</evidence>
<protein>
    <submittedName>
        <fullName evidence="1">Uncharacterized protein</fullName>
    </submittedName>
</protein>
<accession>A0AAD7BRH7</accession>
<reference evidence="1" key="1">
    <citation type="submission" date="2023-03" db="EMBL/GenBank/DDBJ databases">
        <title>Massive genome expansion in bonnet fungi (Mycena s.s.) driven by repeated elements and novel gene families across ecological guilds.</title>
        <authorList>
            <consortium name="Lawrence Berkeley National Laboratory"/>
            <person name="Harder C.B."/>
            <person name="Miyauchi S."/>
            <person name="Viragh M."/>
            <person name="Kuo A."/>
            <person name="Thoen E."/>
            <person name="Andreopoulos B."/>
            <person name="Lu D."/>
            <person name="Skrede I."/>
            <person name="Drula E."/>
            <person name="Henrissat B."/>
            <person name="Morin E."/>
            <person name="Kohler A."/>
            <person name="Barry K."/>
            <person name="LaButti K."/>
            <person name="Morin E."/>
            <person name="Salamov A."/>
            <person name="Lipzen A."/>
            <person name="Mereny Z."/>
            <person name="Hegedus B."/>
            <person name="Baldrian P."/>
            <person name="Stursova M."/>
            <person name="Weitz H."/>
            <person name="Taylor A."/>
            <person name="Grigoriev I.V."/>
            <person name="Nagy L.G."/>
            <person name="Martin F."/>
            <person name="Kauserud H."/>
        </authorList>
    </citation>
    <scope>NUCLEOTIDE SEQUENCE</scope>
    <source>
        <strain evidence="1">CBHHK067</strain>
    </source>
</reference>
<dbReference type="Proteomes" id="UP001221757">
    <property type="component" value="Unassembled WGS sequence"/>
</dbReference>
<dbReference type="EMBL" id="JARKIE010000565">
    <property type="protein sequence ID" value="KAJ7627882.1"/>
    <property type="molecule type" value="Genomic_DNA"/>
</dbReference>
<proteinExistence type="predicted"/>
<organism evidence="1 2">
    <name type="scientific">Mycena rosella</name>
    <name type="common">Pink bonnet</name>
    <name type="synonym">Agaricus rosellus</name>
    <dbReference type="NCBI Taxonomy" id="1033263"/>
    <lineage>
        <taxon>Eukaryota</taxon>
        <taxon>Fungi</taxon>
        <taxon>Dikarya</taxon>
        <taxon>Basidiomycota</taxon>
        <taxon>Agaricomycotina</taxon>
        <taxon>Agaricomycetes</taxon>
        <taxon>Agaricomycetidae</taxon>
        <taxon>Agaricales</taxon>
        <taxon>Marasmiineae</taxon>
        <taxon>Mycenaceae</taxon>
        <taxon>Mycena</taxon>
    </lineage>
</organism>